<protein>
    <submittedName>
        <fullName evidence="6">LSU ribosomal protein L15p (L27Ae)</fullName>
    </submittedName>
</protein>
<dbReference type="NCBIfam" id="TIGR01071">
    <property type="entry name" value="rplO_bact"/>
    <property type="match status" value="1"/>
</dbReference>
<evidence type="ECO:0000256" key="4">
    <source>
        <dbReference type="SAM" id="MobiDB-lite"/>
    </source>
</evidence>
<proteinExistence type="inferred from homology"/>
<reference evidence="6" key="1">
    <citation type="submission" date="2018-06" db="EMBL/GenBank/DDBJ databases">
        <authorList>
            <person name="Zhirakovskaya E."/>
        </authorList>
    </citation>
    <scope>NUCLEOTIDE SEQUENCE</scope>
</reference>
<dbReference type="InterPro" id="IPR001196">
    <property type="entry name" value="Ribosomal_uL15_CS"/>
</dbReference>
<dbReference type="PANTHER" id="PTHR12934:SF11">
    <property type="entry name" value="LARGE RIBOSOMAL SUBUNIT PROTEIN UL15M"/>
    <property type="match status" value="1"/>
</dbReference>
<gene>
    <name evidence="6" type="ORF">MNBD_BACTEROID05-1137</name>
</gene>
<evidence type="ECO:0000259" key="5">
    <source>
        <dbReference type="Pfam" id="PF00828"/>
    </source>
</evidence>
<dbReference type="Pfam" id="PF00828">
    <property type="entry name" value="Ribosomal_L27A"/>
    <property type="match status" value="1"/>
</dbReference>
<dbReference type="EMBL" id="UOEN01000192">
    <property type="protein sequence ID" value="VAW13899.1"/>
    <property type="molecule type" value="Genomic_DNA"/>
</dbReference>
<dbReference type="GO" id="GO:0006412">
    <property type="term" value="P:translation"/>
    <property type="evidence" value="ECO:0007669"/>
    <property type="project" value="InterPro"/>
</dbReference>
<dbReference type="InterPro" id="IPR036227">
    <property type="entry name" value="Ribosomal_uL15/eL18_sf"/>
</dbReference>
<keyword evidence="2 6" id="KW-0689">Ribosomal protein</keyword>
<comment type="similarity">
    <text evidence="1">Belongs to the universal ribosomal protein uL15 family.</text>
</comment>
<dbReference type="HAMAP" id="MF_01341">
    <property type="entry name" value="Ribosomal_uL15"/>
    <property type="match status" value="1"/>
</dbReference>
<evidence type="ECO:0000256" key="3">
    <source>
        <dbReference type="ARBA" id="ARBA00023274"/>
    </source>
</evidence>
<dbReference type="InterPro" id="IPR021131">
    <property type="entry name" value="Ribosomal_uL15/eL18"/>
</dbReference>
<name>A0A3B0TNW0_9ZZZZ</name>
<evidence type="ECO:0000256" key="1">
    <source>
        <dbReference type="ARBA" id="ARBA00007320"/>
    </source>
</evidence>
<dbReference type="Gene3D" id="3.100.10.10">
    <property type="match status" value="1"/>
</dbReference>
<evidence type="ECO:0000256" key="2">
    <source>
        <dbReference type="ARBA" id="ARBA00022980"/>
    </source>
</evidence>
<dbReference type="AlphaFoldDB" id="A0A3B0TNW0"/>
<feature type="domain" description="Large ribosomal subunit protein uL15/eL18" evidence="5">
    <location>
        <begin position="77"/>
        <end position="147"/>
    </location>
</feature>
<accession>A0A3B0TNW0</accession>
<dbReference type="GO" id="GO:0003735">
    <property type="term" value="F:structural constituent of ribosome"/>
    <property type="evidence" value="ECO:0007669"/>
    <property type="project" value="InterPro"/>
</dbReference>
<dbReference type="InterPro" id="IPR030878">
    <property type="entry name" value="Ribosomal_uL15"/>
</dbReference>
<sequence length="149" mass="16080">MQLNNLKPAKGSIKAGKRIGRGEGSGKGGTATRGHKGQKSRSGYSRKIGFEGGQMPLQRRVPKFGFKNINRKDYQGINLDKLQQLVDDGKIKDTVTLDVLIENRLARKNELVKILGGGELKAKLNITVHKFTATAKAAIEKAGGEAVAI</sequence>
<dbReference type="GO" id="GO:0022625">
    <property type="term" value="C:cytosolic large ribosomal subunit"/>
    <property type="evidence" value="ECO:0007669"/>
    <property type="project" value="TreeGrafter"/>
</dbReference>
<feature type="region of interest" description="Disordered" evidence="4">
    <location>
        <begin position="1"/>
        <end position="52"/>
    </location>
</feature>
<feature type="compositionally biased region" description="Gly residues" evidence="4">
    <location>
        <begin position="22"/>
        <end position="31"/>
    </location>
</feature>
<dbReference type="InterPro" id="IPR005749">
    <property type="entry name" value="Ribosomal_uL15_bac-type"/>
</dbReference>
<dbReference type="PANTHER" id="PTHR12934">
    <property type="entry name" value="50S RIBOSOMAL PROTEIN L15"/>
    <property type="match status" value="1"/>
</dbReference>
<organism evidence="6">
    <name type="scientific">hydrothermal vent metagenome</name>
    <dbReference type="NCBI Taxonomy" id="652676"/>
    <lineage>
        <taxon>unclassified sequences</taxon>
        <taxon>metagenomes</taxon>
        <taxon>ecological metagenomes</taxon>
    </lineage>
</organism>
<dbReference type="PROSITE" id="PS00475">
    <property type="entry name" value="RIBOSOMAL_L15"/>
    <property type="match status" value="1"/>
</dbReference>
<dbReference type="SUPFAM" id="SSF52080">
    <property type="entry name" value="Ribosomal proteins L15p and L18e"/>
    <property type="match status" value="1"/>
</dbReference>
<evidence type="ECO:0000313" key="6">
    <source>
        <dbReference type="EMBL" id="VAW13899.1"/>
    </source>
</evidence>
<keyword evidence="3" id="KW-0687">Ribonucleoprotein</keyword>